<evidence type="ECO:0000313" key="1">
    <source>
        <dbReference type="EMBL" id="KRT85913.1"/>
    </source>
</evidence>
<evidence type="ECO:0000313" key="2">
    <source>
        <dbReference type="Proteomes" id="UP000051574"/>
    </source>
</evidence>
<sequence>MTRINRFRKMVKSSMTQLEYTALWFTCLVMAKIQAAPNINALTPEESTISSAFVQLRLREVERVGYNIEFYKYKQKIENSRLFRLIKQMPKGASLDGHLFGLISQDFLYSLTFSPDLCVRIRSNGLRFSYECLNSSGWMHLP</sequence>
<proteinExistence type="predicted"/>
<dbReference type="SUPFAM" id="SSF51556">
    <property type="entry name" value="Metallo-dependent hydrolases"/>
    <property type="match status" value="1"/>
</dbReference>
<name>A0A0T6BF39_9SCAR</name>
<reference evidence="1 2" key="1">
    <citation type="submission" date="2015-09" db="EMBL/GenBank/DDBJ databases">
        <title>Draft genome of the scarab beetle Oryctes borbonicus.</title>
        <authorList>
            <person name="Meyer J.M."/>
            <person name="Markov G.V."/>
            <person name="Baskaran P."/>
            <person name="Herrmann M."/>
            <person name="Sommer R.J."/>
            <person name="Roedelsperger C."/>
        </authorList>
    </citation>
    <scope>NUCLEOTIDE SEQUENCE [LARGE SCALE GENOMIC DNA]</scope>
    <source>
        <strain evidence="1">OB123</strain>
        <tissue evidence="1">Whole animal</tissue>
    </source>
</reference>
<dbReference type="AlphaFoldDB" id="A0A0T6BF39"/>
<dbReference type="EMBL" id="LJIG01001027">
    <property type="protein sequence ID" value="KRT85913.1"/>
    <property type="molecule type" value="Genomic_DNA"/>
</dbReference>
<keyword evidence="2" id="KW-1185">Reference proteome</keyword>
<protein>
    <submittedName>
        <fullName evidence="1">Uncharacterized protein</fullName>
    </submittedName>
</protein>
<organism evidence="1 2">
    <name type="scientific">Oryctes borbonicus</name>
    <dbReference type="NCBI Taxonomy" id="1629725"/>
    <lineage>
        <taxon>Eukaryota</taxon>
        <taxon>Metazoa</taxon>
        <taxon>Ecdysozoa</taxon>
        <taxon>Arthropoda</taxon>
        <taxon>Hexapoda</taxon>
        <taxon>Insecta</taxon>
        <taxon>Pterygota</taxon>
        <taxon>Neoptera</taxon>
        <taxon>Endopterygota</taxon>
        <taxon>Coleoptera</taxon>
        <taxon>Polyphaga</taxon>
        <taxon>Scarabaeiformia</taxon>
        <taxon>Scarabaeidae</taxon>
        <taxon>Dynastinae</taxon>
        <taxon>Oryctes</taxon>
    </lineage>
</organism>
<dbReference type="OrthoDB" id="7202371at2759"/>
<dbReference type="Gene3D" id="3.20.20.140">
    <property type="entry name" value="Metal-dependent hydrolases"/>
    <property type="match status" value="1"/>
</dbReference>
<dbReference type="Proteomes" id="UP000051574">
    <property type="component" value="Unassembled WGS sequence"/>
</dbReference>
<feature type="non-terminal residue" evidence="1">
    <location>
        <position position="142"/>
    </location>
</feature>
<dbReference type="InterPro" id="IPR032466">
    <property type="entry name" value="Metal_Hydrolase"/>
</dbReference>
<accession>A0A0T6BF39</accession>
<comment type="caution">
    <text evidence="1">The sequence shown here is derived from an EMBL/GenBank/DDBJ whole genome shotgun (WGS) entry which is preliminary data.</text>
</comment>
<gene>
    <name evidence="1" type="ORF">AMK59_1211</name>
</gene>